<keyword evidence="2" id="KW-1185">Reference proteome</keyword>
<dbReference type="EMBL" id="CP138581">
    <property type="protein sequence ID" value="WPG98518.1"/>
    <property type="molecule type" value="Genomic_DNA"/>
</dbReference>
<name>A0AAQ3LYW6_9PEZI</name>
<evidence type="ECO:0000313" key="1">
    <source>
        <dbReference type="EMBL" id="WPG98518.1"/>
    </source>
</evidence>
<organism evidence="1 2">
    <name type="scientific">Acrodontium crateriforme</name>
    <dbReference type="NCBI Taxonomy" id="150365"/>
    <lineage>
        <taxon>Eukaryota</taxon>
        <taxon>Fungi</taxon>
        <taxon>Dikarya</taxon>
        <taxon>Ascomycota</taxon>
        <taxon>Pezizomycotina</taxon>
        <taxon>Dothideomycetes</taxon>
        <taxon>Dothideomycetidae</taxon>
        <taxon>Mycosphaerellales</taxon>
        <taxon>Teratosphaeriaceae</taxon>
        <taxon>Acrodontium</taxon>
    </lineage>
</organism>
<proteinExistence type="predicted"/>
<dbReference type="Gene3D" id="3.30.450.30">
    <property type="entry name" value="Dynein light chain 2a, cytoplasmic"/>
    <property type="match status" value="1"/>
</dbReference>
<accession>A0AAQ3LYW6</accession>
<sequence length="200" mass="21991">MLNSRALSELLSRNSDARLCKRWLLMTPNGTLLAYSQPADPKDLRKQAAMAAISWQQQHTALHEHSFVADDNTNASSKIRELCTLTIESDTSNTIVRQVQPHLLLVLHGGVPPRKRTFEPRITAEGPGGEYYSLNEIKTPASGLQTSASTVSFAASTKSTAAASILEMQRKKLDAMASAITAEFHRTGFQMPDESSNKFF</sequence>
<dbReference type="AlphaFoldDB" id="A0AAQ3LYW6"/>
<protein>
    <submittedName>
        <fullName evidence="1">Uncharacterized protein</fullName>
    </submittedName>
</protein>
<gene>
    <name evidence="1" type="ORF">R9X50_00130900</name>
</gene>
<evidence type="ECO:0000313" key="2">
    <source>
        <dbReference type="Proteomes" id="UP001303373"/>
    </source>
</evidence>
<reference evidence="1 2" key="1">
    <citation type="submission" date="2023-11" db="EMBL/GenBank/DDBJ databases">
        <title>An acidophilic fungus is an integral part of prey digestion in a carnivorous sundew plant.</title>
        <authorList>
            <person name="Tsai I.J."/>
        </authorList>
    </citation>
    <scope>NUCLEOTIDE SEQUENCE [LARGE SCALE GENOMIC DNA]</scope>
    <source>
        <strain evidence="1">169a</strain>
    </source>
</reference>
<dbReference type="Proteomes" id="UP001303373">
    <property type="component" value="Chromosome 2"/>
</dbReference>